<dbReference type="RefSeq" id="XP_013287878.1">
    <property type="nucleotide sequence ID" value="XM_013432424.1"/>
</dbReference>
<name>A0A0D2GZP2_9EURO</name>
<dbReference type="PANTHER" id="PTHR47829">
    <property type="entry name" value="HYDROLASE, PUTATIVE (AFU_ORTHOLOGUE AFUA_1G12880)-RELATED"/>
    <property type="match status" value="1"/>
</dbReference>
<evidence type="ECO:0000259" key="1">
    <source>
        <dbReference type="Pfam" id="PF01636"/>
    </source>
</evidence>
<proteinExistence type="predicted"/>
<dbReference type="CDD" id="cd05154">
    <property type="entry name" value="ACAD10_11_N-like"/>
    <property type="match status" value="1"/>
</dbReference>
<feature type="domain" description="Aminoglycoside phosphotransferase" evidence="1">
    <location>
        <begin position="41"/>
        <end position="268"/>
    </location>
</feature>
<dbReference type="PANTHER" id="PTHR47829:SF1">
    <property type="entry name" value="HAD FAMILY PHOSPHATASE"/>
    <property type="match status" value="1"/>
</dbReference>
<accession>A0A0D2GZP2</accession>
<dbReference type="AlphaFoldDB" id="A0A0D2GZP2"/>
<protein>
    <submittedName>
        <fullName evidence="2">Unplaced genomic scaffold supercont1.2, whole genome shotgun sequence</fullName>
    </submittedName>
</protein>
<dbReference type="InterPro" id="IPR041726">
    <property type="entry name" value="ACAD10_11_N"/>
</dbReference>
<dbReference type="GO" id="GO:0004672">
    <property type="term" value="F:protein kinase activity"/>
    <property type="evidence" value="ECO:0007669"/>
    <property type="project" value="InterPro"/>
</dbReference>
<keyword evidence="3" id="KW-1185">Reference proteome</keyword>
<dbReference type="InterPro" id="IPR008271">
    <property type="entry name" value="Ser/Thr_kinase_AS"/>
</dbReference>
<dbReference type="Pfam" id="PF01636">
    <property type="entry name" value="APH"/>
    <property type="match status" value="1"/>
</dbReference>
<dbReference type="OrthoDB" id="191037at2759"/>
<gene>
    <name evidence="2" type="ORF">Z517_03316</name>
</gene>
<dbReference type="GeneID" id="25302806"/>
<sequence>MVTPTADGLASRHGLDDAALGQYLVGTPSMPPLKLPVVSTKIGYGQSNPTYYVDDAAGTRLILRKKPAGQIISKVAHQVDREYRVLKALGTVEGFPVPKVYALCMDDSVIGTAFYVMEFVKGRIFTDYSLPELSPSDRRKAWFSLVETLAWLHSIDPFSIGLEGFGKTTGFYARHCNTFARIEAEQAKITDSEGKPLGRAHEHYDEILDYVRRNLPGDRYAIVHGDYKFDNVILHPTEPRVIAILDWELSTIGHPLMDAVFIVSSFWNEKYKNTTGGSGVVGAARSSTPLSTVSGVPSADELIDRYSEIVGFDPRKEGGGKDWEVAKIFHHVRGSTITHGIQARTIRGQASSEFSHLYFEYTKSGLDIAWRIVQELKASETPLAKI</sequence>
<dbReference type="VEuPathDB" id="FungiDB:Z517_03316"/>
<dbReference type="EMBL" id="KN846970">
    <property type="protein sequence ID" value="KIW84070.1"/>
    <property type="molecule type" value="Genomic_DNA"/>
</dbReference>
<evidence type="ECO:0000313" key="3">
    <source>
        <dbReference type="Proteomes" id="UP000053029"/>
    </source>
</evidence>
<dbReference type="SUPFAM" id="SSF56112">
    <property type="entry name" value="Protein kinase-like (PK-like)"/>
    <property type="match status" value="1"/>
</dbReference>
<dbReference type="Gene3D" id="3.90.1200.10">
    <property type="match status" value="1"/>
</dbReference>
<reference evidence="2 3" key="1">
    <citation type="submission" date="2015-01" db="EMBL/GenBank/DDBJ databases">
        <title>The Genome Sequence of Fonsecaea pedrosoi CBS 271.37.</title>
        <authorList>
            <consortium name="The Broad Institute Genomics Platform"/>
            <person name="Cuomo C."/>
            <person name="de Hoog S."/>
            <person name="Gorbushina A."/>
            <person name="Stielow B."/>
            <person name="Teixiera M."/>
            <person name="Abouelleil A."/>
            <person name="Chapman S.B."/>
            <person name="Priest M."/>
            <person name="Young S.K."/>
            <person name="Wortman J."/>
            <person name="Nusbaum C."/>
            <person name="Birren B."/>
        </authorList>
    </citation>
    <scope>NUCLEOTIDE SEQUENCE [LARGE SCALE GENOMIC DNA]</scope>
    <source>
        <strain evidence="2 3">CBS 271.37</strain>
    </source>
</reference>
<dbReference type="HOGENOM" id="CLU_007526_0_2_1"/>
<dbReference type="Gene3D" id="3.30.200.20">
    <property type="entry name" value="Phosphorylase Kinase, domain 1"/>
    <property type="match status" value="1"/>
</dbReference>
<dbReference type="PROSITE" id="PS00108">
    <property type="entry name" value="PROTEIN_KINASE_ST"/>
    <property type="match status" value="1"/>
</dbReference>
<organism evidence="2 3">
    <name type="scientific">Fonsecaea pedrosoi CBS 271.37</name>
    <dbReference type="NCBI Taxonomy" id="1442368"/>
    <lineage>
        <taxon>Eukaryota</taxon>
        <taxon>Fungi</taxon>
        <taxon>Dikarya</taxon>
        <taxon>Ascomycota</taxon>
        <taxon>Pezizomycotina</taxon>
        <taxon>Eurotiomycetes</taxon>
        <taxon>Chaetothyriomycetidae</taxon>
        <taxon>Chaetothyriales</taxon>
        <taxon>Herpotrichiellaceae</taxon>
        <taxon>Fonsecaea</taxon>
    </lineage>
</organism>
<evidence type="ECO:0000313" key="2">
    <source>
        <dbReference type="EMBL" id="KIW84070.1"/>
    </source>
</evidence>
<dbReference type="InterPro" id="IPR052898">
    <property type="entry name" value="ACAD10-like"/>
</dbReference>
<dbReference type="STRING" id="1442368.A0A0D2GZP2"/>
<dbReference type="InterPro" id="IPR002575">
    <property type="entry name" value="Aminoglycoside_PTrfase"/>
</dbReference>
<dbReference type="Proteomes" id="UP000053029">
    <property type="component" value="Unassembled WGS sequence"/>
</dbReference>
<dbReference type="InterPro" id="IPR011009">
    <property type="entry name" value="Kinase-like_dom_sf"/>
</dbReference>